<keyword evidence="11 14" id="KW-1133">Transmembrane helix</keyword>
<evidence type="ECO:0000256" key="6">
    <source>
        <dbReference type="ARBA" id="ARBA00022679"/>
    </source>
</evidence>
<dbReference type="PRINTS" id="PR00344">
    <property type="entry name" value="BCTRLSENSOR"/>
</dbReference>
<dbReference type="CDD" id="cd00075">
    <property type="entry name" value="HATPase"/>
    <property type="match status" value="1"/>
</dbReference>
<dbReference type="PANTHER" id="PTHR45528:SF1">
    <property type="entry name" value="SENSOR HISTIDINE KINASE CPXA"/>
    <property type="match status" value="1"/>
</dbReference>
<dbReference type="InterPro" id="IPR003594">
    <property type="entry name" value="HATPase_dom"/>
</dbReference>
<dbReference type="PANTHER" id="PTHR45528">
    <property type="entry name" value="SENSOR HISTIDINE KINASE CPXA"/>
    <property type="match status" value="1"/>
</dbReference>
<dbReference type="FunFam" id="3.30.565.10:FF:000006">
    <property type="entry name" value="Sensor histidine kinase WalK"/>
    <property type="match status" value="1"/>
</dbReference>
<comment type="catalytic activity">
    <reaction evidence="1">
        <text>ATP + protein L-histidine = ADP + protein N-phospho-L-histidine.</text>
        <dbReference type="EC" id="2.7.13.3"/>
    </reaction>
</comment>
<sequence length="496" mass="57122">MKSILSKLWLGISALVVIILLMIWLFQVILLENFYIEERKDLLLEQGNKIASIVLSSADPTVISQEVVDEIDAFRSTFSFTINITIMDINNNPLFPTKNTRPPKDMVDLFKRFDINLNSREVETHMPFRKPPTLFDRSNIDLNSKEVETVIEQFGKSQRTVLVVKVPIQQDTHFIGNIILTSALAPIQETSSILKKQLSIITWISLFITALLAFLLAKLFTNPILKITEASKKISEGDFTAHVILDVNDEIGILGDTINHMAIQLGKTENFRREFIANISHELKTPISLIRAYAELVMDVDDLKEDRDQHLQVIIDESSRLNTMVEEILYLSKMEAGYLDLVWTKFPIIDLTKNIFRKFHFFASKKNIEFVLDMEDENTYIYADKDKLYQVFFNLMNNAIKHAYEFSTITIKVKPTNTSVRIAIIDHGQGIPKEDLPYIWDRFYKVDKSRKRDASGTGLGMSIVKNILENHHFSYGIDSEINKGTTVWFEFKKREA</sequence>
<dbReference type="OrthoDB" id="9762826at2"/>
<dbReference type="AlphaFoldDB" id="A0A4R2KUF6"/>
<evidence type="ECO:0000256" key="14">
    <source>
        <dbReference type="SAM" id="Phobius"/>
    </source>
</evidence>
<dbReference type="RefSeq" id="WP_132243967.1">
    <property type="nucleotide sequence ID" value="NZ_SLWV01000006.1"/>
</dbReference>
<gene>
    <name evidence="17" type="ORF">EV214_10685</name>
</gene>
<dbReference type="SUPFAM" id="SSF158472">
    <property type="entry name" value="HAMP domain-like"/>
    <property type="match status" value="1"/>
</dbReference>
<dbReference type="Gene3D" id="3.30.565.10">
    <property type="entry name" value="Histidine kinase-like ATPase, C-terminal domain"/>
    <property type="match status" value="1"/>
</dbReference>
<feature type="domain" description="Histidine kinase" evidence="15">
    <location>
        <begin position="278"/>
        <end position="495"/>
    </location>
</feature>
<dbReference type="InterPro" id="IPR003661">
    <property type="entry name" value="HisK_dim/P_dom"/>
</dbReference>
<evidence type="ECO:0000256" key="9">
    <source>
        <dbReference type="ARBA" id="ARBA00022777"/>
    </source>
</evidence>
<feature type="transmembrane region" description="Helical" evidence="14">
    <location>
        <begin position="12"/>
        <end position="31"/>
    </location>
</feature>
<dbReference type="PROSITE" id="PS50109">
    <property type="entry name" value="HIS_KIN"/>
    <property type="match status" value="1"/>
</dbReference>
<dbReference type="InterPro" id="IPR050398">
    <property type="entry name" value="HssS/ArlS-like"/>
</dbReference>
<dbReference type="InterPro" id="IPR036097">
    <property type="entry name" value="HisK_dim/P_sf"/>
</dbReference>
<dbReference type="GO" id="GO:0005886">
    <property type="term" value="C:plasma membrane"/>
    <property type="evidence" value="ECO:0007669"/>
    <property type="project" value="UniProtKB-SubCell"/>
</dbReference>
<evidence type="ECO:0000256" key="1">
    <source>
        <dbReference type="ARBA" id="ARBA00000085"/>
    </source>
</evidence>
<reference evidence="17 18" key="1">
    <citation type="submission" date="2019-03" db="EMBL/GenBank/DDBJ databases">
        <title>Genomic Encyclopedia of Type Strains, Phase IV (KMG-IV): sequencing the most valuable type-strain genomes for metagenomic binning, comparative biology and taxonomic classification.</title>
        <authorList>
            <person name="Goeker M."/>
        </authorList>
    </citation>
    <scope>NUCLEOTIDE SEQUENCE [LARGE SCALE GENOMIC DNA]</scope>
    <source>
        <strain evidence="17 18">DSM 102940</strain>
    </source>
</reference>
<keyword evidence="12" id="KW-0902">Two-component regulatory system</keyword>
<dbReference type="InterPro" id="IPR004358">
    <property type="entry name" value="Sig_transdc_His_kin-like_C"/>
</dbReference>
<evidence type="ECO:0000259" key="15">
    <source>
        <dbReference type="PROSITE" id="PS50109"/>
    </source>
</evidence>
<evidence type="ECO:0000259" key="16">
    <source>
        <dbReference type="PROSITE" id="PS50885"/>
    </source>
</evidence>
<evidence type="ECO:0000256" key="10">
    <source>
        <dbReference type="ARBA" id="ARBA00022840"/>
    </source>
</evidence>
<evidence type="ECO:0000256" key="5">
    <source>
        <dbReference type="ARBA" id="ARBA00022553"/>
    </source>
</evidence>
<keyword evidence="18" id="KW-1185">Reference proteome</keyword>
<evidence type="ECO:0000256" key="7">
    <source>
        <dbReference type="ARBA" id="ARBA00022692"/>
    </source>
</evidence>
<dbReference type="CDD" id="cd06225">
    <property type="entry name" value="HAMP"/>
    <property type="match status" value="1"/>
</dbReference>
<accession>A0A4R2KUF6</accession>
<dbReference type="SUPFAM" id="SSF47384">
    <property type="entry name" value="Homodimeric domain of signal transducing histidine kinase"/>
    <property type="match status" value="1"/>
</dbReference>
<evidence type="ECO:0000256" key="2">
    <source>
        <dbReference type="ARBA" id="ARBA00004651"/>
    </source>
</evidence>
<comment type="subcellular location">
    <subcellularLocation>
        <location evidence="2">Cell membrane</location>
        <topology evidence="2">Multi-pass membrane protein</topology>
    </subcellularLocation>
</comment>
<evidence type="ECO:0000256" key="8">
    <source>
        <dbReference type="ARBA" id="ARBA00022741"/>
    </source>
</evidence>
<name>A0A4R2KUF6_9FIRM</name>
<keyword evidence="5" id="KW-0597">Phosphoprotein</keyword>
<dbReference type="SMART" id="SM00304">
    <property type="entry name" value="HAMP"/>
    <property type="match status" value="1"/>
</dbReference>
<evidence type="ECO:0000256" key="13">
    <source>
        <dbReference type="ARBA" id="ARBA00023136"/>
    </source>
</evidence>
<dbReference type="EC" id="2.7.13.3" evidence="3"/>
<feature type="domain" description="HAMP" evidence="16">
    <location>
        <begin position="218"/>
        <end position="270"/>
    </location>
</feature>
<dbReference type="GO" id="GO:0005524">
    <property type="term" value="F:ATP binding"/>
    <property type="evidence" value="ECO:0007669"/>
    <property type="project" value="UniProtKB-KW"/>
</dbReference>
<dbReference type="FunFam" id="1.10.287.130:FF:000001">
    <property type="entry name" value="Two-component sensor histidine kinase"/>
    <property type="match status" value="1"/>
</dbReference>
<dbReference type="SUPFAM" id="SSF55874">
    <property type="entry name" value="ATPase domain of HSP90 chaperone/DNA topoisomerase II/histidine kinase"/>
    <property type="match status" value="1"/>
</dbReference>
<keyword evidence="7 14" id="KW-0812">Transmembrane</keyword>
<dbReference type="InterPro" id="IPR036890">
    <property type="entry name" value="HATPase_C_sf"/>
</dbReference>
<evidence type="ECO:0000256" key="4">
    <source>
        <dbReference type="ARBA" id="ARBA00022475"/>
    </source>
</evidence>
<protein>
    <recommendedName>
        <fullName evidence="3">histidine kinase</fullName>
        <ecNumber evidence="3">2.7.13.3</ecNumber>
    </recommendedName>
</protein>
<dbReference type="InterPro" id="IPR005467">
    <property type="entry name" value="His_kinase_dom"/>
</dbReference>
<keyword evidence="13 14" id="KW-0472">Membrane</keyword>
<keyword evidence="8" id="KW-0547">Nucleotide-binding</keyword>
<dbReference type="SMART" id="SM00388">
    <property type="entry name" value="HisKA"/>
    <property type="match status" value="1"/>
</dbReference>
<feature type="transmembrane region" description="Helical" evidence="14">
    <location>
        <begin position="200"/>
        <end position="220"/>
    </location>
</feature>
<organism evidence="17 18">
    <name type="scientific">Marinisporobacter balticus</name>
    <dbReference type="NCBI Taxonomy" id="2018667"/>
    <lineage>
        <taxon>Bacteria</taxon>
        <taxon>Bacillati</taxon>
        <taxon>Bacillota</taxon>
        <taxon>Clostridia</taxon>
        <taxon>Peptostreptococcales</taxon>
        <taxon>Thermotaleaceae</taxon>
        <taxon>Marinisporobacter</taxon>
    </lineage>
</organism>
<dbReference type="Pfam" id="PF00672">
    <property type="entry name" value="HAMP"/>
    <property type="match status" value="1"/>
</dbReference>
<dbReference type="Gene3D" id="1.10.287.130">
    <property type="match status" value="1"/>
</dbReference>
<dbReference type="Pfam" id="PF00512">
    <property type="entry name" value="HisKA"/>
    <property type="match status" value="1"/>
</dbReference>
<proteinExistence type="predicted"/>
<keyword evidence="4" id="KW-1003">Cell membrane</keyword>
<keyword evidence="10" id="KW-0067">ATP-binding</keyword>
<dbReference type="InterPro" id="IPR003660">
    <property type="entry name" value="HAMP_dom"/>
</dbReference>
<keyword evidence="9 17" id="KW-0418">Kinase</keyword>
<dbReference type="CDD" id="cd00082">
    <property type="entry name" value="HisKA"/>
    <property type="match status" value="1"/>
</dbReference>
<comment type="caution">
    <text evidence="17">The sequence shown here is derived from an EMBL/GenBank/DDBJ whole genome shotgun (WGS) entry which is preliminary data.</text>
</comment>
<evidence type="ECO:0000256" key="3">
    <source>
        <dbReference type="ARBA" id="ARBA00012438"/>
    </source>
</evidence>
<keyword evidence="6" id="KW-0808">Transferase</keyword>
<dbReference type="Gene3D" id="6.10.340.10">
    <property type="match status" value="1"/>
</dbReference>
<dbReference type="Pfam" id="PF02518">
    <property type="entry name" value="HATPase_c"/>
    <property type="match status" value="1"/>
</dbReference>
<evidence type="ECO:0000256" key="11">
    <source>
        <dbReference type="ARBA" id="ARBA00022989"/>
    </source>
</evidence>
<dbReference type="Proteomes" id="UP000294919">
    <property type="component" value="Unassembled WGS sequence"/>
</dbReference>
<evidence type="ECO:0000313" key="18">
    <source>
        <dbReference type="Proteomes" id="UP000294919"/>
    </source>
</evidence>
<dbReference type="EMBL" id="SLWV01000006">
    <property type="protein sequence ID" value="TCO77443.1"/>
    <property type="molecule type" value="Genomic_DNA"/>
</dbReference>
<dbReference type="GO" id="GO:0000155">
    <property type="term" value="F:phosphorelay sensor kinase activity"/>
    <property type="evidence" value="ECO:0007669"/>
    <property type="project" value="InterPro"/>
</dbReference>
<evidence type="ECO:0000256" key="12">
    <source>
        <dbReference type="ARBA" id="ARBA00023012"/>
    </source>
</evidence>
<evidence type="ECO:0000313" key="17">
    <source>
        <dbReference type="EMBL" id="TCO77443.1"/>
    </source>
</evidence>
<dbReference type="PROSITE" id="PS50885">
    <property type="entry name" value="HAMP"/>
    <property type="match status" value="1"/>
</dbReference>
<dbReference type="SMART" id="SM00387">
    <property type="entry name" value="HATPase_c"/>
    <property type="match status" value="1"/>
</dbReference>